<feature type="chain" id="PRO_5035205892" evidence="1">
    <location>
        <begin position="31"/>
        <end position="316"/>
    </location>
</feature>
<keyword evidence="3" id="KW-1185">Reference proteome</keyword>
<dbReference type="Proteomes" id="UP000612808">
    <property type="component" value="Unassembled WGS sequence"/>
</dbReference>
<dbReference type="RefSeq" id="WP_203661396.1">
    <property type="nucleotide sequence ID" value="NZ_BAAAZM010000014.1"/>
</dbReference>
<evidence type="ECO:0000256" key="1">
    <source>
        <dbReference type="SAM" id="SignalP"/>
    </source>
</evidence>
<dbReference type="Pfam" id="PF20138">
    <property type="entry name" value="DUF6528"/>
    <property type="match status" value="1"/>
</dbReference>
<keyword evidence="1" id="KW-0732">Signal</keyword>
<evidence type="ECO:0000313" key="3">
    <source>
        <dbReference type="Proteomes" id="UP000612808"/>
    </source>
</evidence>
<dbReference type="PROSITE" id="PS51318">
    <property type="entry name" value="TAT"/>
    <property type="match status" value="1"/>
</dbReference>
<protein>
    <submittedName>
        <fullName evidence="2">Uncharacterized protein</fullName>
    </submittedName>
</protein>
<gene>
    <name evidence="2" type="ORF">Aru02nite_48030</name>
</gene>
<dbReference type="AlphaFoldDB" id="A0A8J3JBW2"/>
<proteinExistence type="predicted"/>
<comment type="caution">
    <text evidence="2">The sequence shown here is derived from an EMBL/GenBank/DDBJ whole genome shotgun (WGS) entry which is preliminary data.</text>
</comment>
<accession>A0A8J3JBW2</accession>
<name>A0A8J3JBW2_9ACTN</name>
<feature type="signal peptide" evidence="1">
    <location>
        <begin position="1"/>
        <end position="30"/>
    </location>
</feature>
<dbReference type="InterPro" id="IPR006311">
    <property type="entry name" value="TAT_signal"/>
</dbReference>
<organism evidence="2 3">
    <name type="scientific">Actinocatenispora rupis</name>
    <dbReference type="NCBI Taxonomy" id="519421"/>
    <lineage>
        <taxon>Bacteria</taxon>
        <taxon>Bacillati</taxon>
        <taxon>Actinomycetota</taxon>
        <taxon>Actinomycetes</taxon>
        <taxon>Micromonosporales</taxon>
        <taxon>Micromonosporaceae</taxon>
        <taxon>Actinocatenispora</taxon>
    </lineage>
</organism>
<reference evidence="2" key="1">
    <citation type="submission" date="2021-01" db="EMBL/GenBank/DDBJ databases">
        <title>Whole genome shotgun sequence of Actinocatenispora rupis NBRC 107355.</title>
        <authorList>
            <person name="Komaki H."/>
            <person name="Tamura T."/>
        </authorList>
    </citation>
    <scope>NUCLEOTIDE SEQUENCE</scope>
    <source>
        <strain evidence="2">NBRC 107355</strain>
    </source>
</reference>
<dbReference type="InterPro" id="IPR045383">
    <property type="entry name" value="DUF6528"/>
</dbReference>
<dbReference type="SUPFAM" id="SSF63825">
    <property type="entry name" value="YWTD domain"/>
    <property type="match status" value="1"/>
</dbReference>
<dbReference type="EMBL" id="BOMB01000028">
    <property type="protein sequence ID" value="GID13914.1"/>
    <property type="molecule type" value="Genomic_DNA"/>
</dbReference>
<sequence length="316" mass="33329">MERRTLLRGLAVGAVAAPAATLLGTAAARAAGSYYVATAEQVSNRILVFDKSKAFSNANVHWSFAAGGGSWSNLSDVKFRETSAQGWIALMTASGGRVGIVNVTGKKHTGTGDLSWTAAPGGNPHAIERIPTNGSVVVASSAGHLTVYAPSSVSRLGSLAKVQTVGLPGAHGVLWDPTTKLLWAIGKGVVKGYTVHGSHRSTRLAYSGKHVNLGSDNLGHDLQPDYSNRNRMLCTATHGTYEISTAGGKVSVRKASSETRVKALCRHSSGETVSVRADNKGARTWGSPTVRLSKSPDRTRSGAEFYKVRIWSARYE</sequence>
<evidence type="ECO:0000313" key="2">
    <source>
        <dbReference type="EMBL" id="GID13914.1"/>
    </source>
</evidence>